<sequence>MILEQIQDYPRLESFLYILGILGLLKLLKVLNLIWQLIHPSTNLQKYGIGSWVLITGASDGIGKQLAIQFSQKGFNIILVARNKQKLEVVAKQLKTQSHIIVTDFSQSNDKNLFDQIMNQIGNRDVSILINNVGVDVLNKFHMLSDDEVYNTIIVNCLPITMLSKRFIPRFLQRNKQKSAIINVTSLAGKFPTPYFNVYSATKAYGEFLTTTLKAEYPELEIFSLSPGEVSTNMTQNRPPSFLTISASDCANGLIKRMGSNTSGHWNHEIQAAFQKIVPACFYNFVLIKILAPKWLKERSLNYKHNKID</sequence>
<dbReference type="GO" id="GO:0016491">
    <property type="term" value="F:oxidoreductase activity"/>
    <property type="evidence" value="ECO:0007669"/>
    <property type="project" value="UniProtKB-KW"/>
</dbReference>
<organism evidence="2 3">
    <name type="scientific">Paramecium sonneborni</name>
    <dbReference type="NCBI Taxonomy" id="65129"/>
    <lineage>
        <taxon>Eukaryota</taxon>
        <taxon>Sar</taxon>
        <taxon>Alveolata</taxon>
        <taxon>Ciliophora</taxon>
        <taxon>Intramacronucleata</taxon>
        <taxon>Oligohymenophorea</taxon>
        <taxon>Peniculida</taxon>
        <taxon>Parameciidae</taxon>
        <taxon>Paramecium</taxon>
    </lineage>
</organism>
<dbReference type="EMBL" id="CAJJDN010000109">
    <property type="protein sequence ID" value="CAD8115886.1"/>
    <property type="molecule type" value="Genomic_DNA"/>
</dbReference>
<keyword evidence="1" id="KW-0812">Transmembrane</keyword>
<name>A0A8S1QKC0_9CILI</name>
<protein>
    <recommendedName>
        <fullName evidence="4">Steroid dehydrogenase</fullName>
    </recommendedName>
</protein>
<evidence type="ECO:0000313" key="3">
    <source>
        <dbReference type="Proteomes" id="UP000692954"/>
    </source>
</evidence>
<dbReference type="CDD" id="cd05356">
    <property type="entry name" value="17beta-HSD1_like_SDR_c"/>
    <property type="match status" value="1"/>
</dbReference>
<proteinExistence type="predicted"/>
<dbReference type="Pfam" id="PF00106">
    <property type="entry name" value="adh_short"/>
    <property type="match status" value="1"/>
</dbReference>
<reference evidence="2" key="1">
    <citation type="submission" date="2021-01" db="EMBL/GenBank/DDBJ databases">
        <authorList>
            <consortium name="Genoscope - CEA"/>
            <person name="William W."/>
        </authorList>
    </citation>
    <scope>NUCLEOTIDE SEQUENCE</scope>
</reference>
<evidence type="ECO:0000256" key="1">
    <source>
        <dbReference type="SAM" id="Phobius"/>
    </source>
</evidence>
<dbReference type="AlphaFoldDB" id="A0A8S1QKC0"/>
<dbReference type="InterPro" id="IPR002347">
    <property type="entry name" value="SDR_fam"/>
</dbReference>
<keyword evidence="3" id="KW-1185">Reference proteome</keyword>
<dbReference type="PIRSF" id="PIRSF000126">
    <property type="entry name" value="11-beta-HSD1"/>
    <property type="match status" value="1"/>
</dbReference>
<dbReference type="Proteomes" id="UP000692954">
    <property type="component" value="Unassembled WGS sequence"/>
</dbReference>
<keyword evidence="1" id="KW-0472">Membrane</keyword>
<evidence type="ECO:0000313" key="2">
    <source>
        <dbReference type="EMBL" id="CAD8115886.1"/>
    </source>
</evidence>
<feature type="transmembrane region" description="Helical" evidence="1">
    <location>
        <begin position="15"/>
        <end position="35"/>
    </location>
</feature>
<evidence type="ECO:0008006" key="4">
    <source>
        <dbReference type="Google" id="ProtNLM"/>
    </source>
</evidence>
<comment type="caution">
    <text evidence="2">The sequence shown here is derived from an EMBL/GenBank/DDBJ whole genome shotgun (WGS) entry which is preliminary data.</text>
</comment>
<accession>A0A8S1QKC0</accession>
<gene>
    <name evidence="2" type="ORF">PSON_ATCC_30995.1.T1090160</name>
</gene>
<dbReference type="OrthoDB" id="1393670at2759"/>
<keyword evidence="1" id="KW-1133">Transmembrane helix</keyword>